<feature type="region of interest" description="Disordered" evidence="21">
    <location>
        <begin position="600"/>
        <end position="619"/>
    </location>
</feature>
<feature type="disulfide bond" evidence="19">
    <location>
        <begin position="82"/>
        <end position="104"/>
    </location>
</feature>
<evidence type="ECO:0000259" key="25">
    <source>
        <dbReference type="PROSITE" id="PS50060"/>
    </source>
</evidence>
<dbReference type="InterPro" id="IPR050633">
    <property type="entry name" value="Neuropilin_MCO_CoagFactor"/>
</dbReference>
<comment type="caution">
    <text evidence="20">Lacks conserved residue(s) required for the propagation of feature annotation.</text>
</comment>
<evidence type="ECO:0000256" key="21">
    <source>
        <dbReference type="SAM" id="MobiDB-lite"/>
    </source>
</evidence>
<dbReference type="SUPFAM" id="SSF49854">
    <property type="entry name" value="Spermadhesin, CUB domain"/>
    <property type="match status" value="2"/>
</dbReference>
<dbReference type="SMART" id="SM00231">
    <property type="entry name" value="FA58C"/>
    <property type="match status" value="2"/>
</dbReference>
<feature type="domain" description="F5/8 type C" evidence="24">
    <location>
        <begin position="276"/>
        <end position="426"/>
    </location>
</feature>
<dbReference type="PROSITE" id="PS01285">
    <property type="entry name" value="FA58C_1"/>
    <property type="match status" value="2"/>
</dbReference>
<evidence type="ECO:0000313" key="26">
    <source>
        <dbReference type="Ensembl" id="ENSXETP00000095761"/>
    </source>
</evidence>
<feature type="binding site" evidence="18">
    <location>
        <position position="251"/>
    </location>
    <ligand>
        <name>Ca(2+)</name>
        <dbReference type="ChEBI" id="CHEBI:29108"/>
    </ligand>
</feature>
<dbReference type="PANTHER" id="PTHR46806">
    <property type="entry name" value="F5/8 TYPE C DOMAIN-CONTAINING PROTEIN"/>
    <property type="match status" value="1"/>
</dbReference>
<feature type="disulfide bond" evidence="19">
    <location>
        <begin position="433"/>
        <end position="591"/>
    </location>
</feature>
<keyword evidence="12" id="KW-1133">Transmembrane helix</keyword>
<evidence type="ECO:0000256" key="9">
    <source>
        <dbReference type="ARBA" id="ARBA00022782"/>
    </source>
</evidence>
<evidence type="ECO:0000256" key="22">
    <source>
        <dbReference type="SAM" id="SignalP"/>
    </source>
</evidence>
<reference evidence="26" key="1">
    <citation type="journal article" date="2010" name="Science">
        <title>The genome of the Western clawed frog Xenopus tropicalis.</title>
        <authorList>
            <person name="Hellsten U."/>
            <person name="Harland R.M."/>
            <person name="Gilchrist M.J."/>
            <person name="Hendrix D."/>
            <person name="Jurka J."/>
            <person name="Kapitonov V."/>
            <person name="Ovcharenko I."/>
            <person name="Putnam N.H."/>
            <person name="Shu S."/>
            <person name="Taher L."/>
            <person name="Blitz I.L."/>
            <person name="Blumberg B."/>
            <person name="Dichmann D.S."/>
            <person name="Dubchak I."/>
            <person name="Amaya E."/>
            <person name="Detter J.C."/>
            <person name="Fletcher R."/>
            <person name="Gerhard D.S."/>
            <person name="Goodstein D."/>
            <person name="Graves T."/>
            <person name="Grigoriev I.V."/>
            <person name="Grimwood J."/>
            <person name="Kawashima T."/>
            <person name="Lindquist E."/>
            <person name="Lucas S.M."/>
            <person name="Mead P.E."/>
            <person name="Mitros T."/>
            <person name="Ogino H."/>
            <person name="Ohta Y."/>
            <person name="Poliakov A.V."/>
            <person name="Pollet N."/>
            <person name="Robert J."/>
            <person name="Salamov A."/>
            <person name="Sater A.K."/>
            <person name="Schmutz J."/>
            <person name="Terry A."/>
            <person name="Vize P.D."/>
            <person name="Warren W.C."/>
            <person name="Wells D."/>
            <person name="Wills A."/>
            <person name="Wilson R.K."/>
            <person name="Zimmerman L.B."/>
            <person name="Zorn A.M."/>
            <person name="Grainger R."/>
            <person name="Grammer T."/>
            <person name="Khokha M.K."/>
            <person name="Richardson P.M."/>
            <person name="Rokhsar D.S."/>
        </authorList>
    </citation>
    <scope>NUCLEOTIDE SEQUENCE [LARGE SCALE GENOMIC DNA]</scope>
    <source>
        <strain evidence="26">Nigerian</strain>
    </source>
</reference>
<dbReference type="Ensembl" id="ENSXETT00000092451">
    <property type="protein sequence ID" value="ENSXETP00000095761"/>
    <property type="gene ID" value="ENSXETG00000010095"/>
</dbReference>
<keyword evidence="16" id="KW-0325">Glycoprotein</keyword>
<dbReference type="CDD" id="cd06263">
    <property type="entry name" value="MAM"/>
    <property type="match status" value="1"/>
</dbReference>
<feature type="chain" id="PRO_5026299477" description="Neuropilin" evidence="22">
    <location>
        <begin position="23"/>
        <end position="844"/>
    </location>
</feature>
<feature type="signal peptide" evidence="22">
    <location>
        <begin position="1"/>
        <end position="22"/>
    </location>
</feature>
<accession>A0A6I8SBW6</accession>
<dbReference type="FunFam" id="2.60.120.260:FF:000013">
    <property type="entry name" value="Neuropilin"/>
    <property type="match status" value="1"/>
</dbReference>
<dbReference type="Pfam" id="PF00629">
    <property type="entry name" value="MAM"/>
    <property type="match status" value="1"/>
</dbReference>
<dbReference type="InterPro" id="IPR000421">
    <property type="entry name" value="FA58C"/>
</dbReference>
<evidence type="ECO:0000259" key="23">
    <source>
        <dbReference type="PROSITE" id="PS01180"/>
    </source>
</evidence>
<keyword evidence="13 17" id="KW-0472">Membrane</keyword>
<dbReference type="PROSITE" id="PS50060">
    <property type="entry name" value="MAM_2"/>
    <property type="match status" value="1"/>
</dbReference>
<keyword evidence="5" id="KW-0812">Transmembrane</keyword>
<evidence type="ECO:0000256" key="19">
    <source>
        <dbReference type="PIRSR" id="PIRSR036960-2"/>
    </source>
</evidence>
<evidence type="ECO:0000256" key="16">
    <source>
        <dbReference type="ARBA" id="ARBA00023180"/>
    </source>
</evidence>
<evidence type="ECO:0000256" key="11">
    <source>
        <dbReference type="ARBA" id="ARBA00022902"/>
    </source>
</evidence>
<dbReference type="CDD" id="cd00041">
    <property type="entry name" value="CUB"/>
    <property type="match status" value="2"/>
</dbReference>
<dbReference type="PROSITE" id="PS01180">
    <property type="entry name" value="CUB"/>
    <property type="match status" value="2"/>
</dbReference>
<dbReference type="PROSITE" id="PS50022">
    <property type="entry name" value="FA58C_3"/>
    <property type="match status" value="2"/>
</dbReference>
<feature type="disulfide bond" evidence="19">
    <location>
        <begin position="148"/>
        <end position="174"/>
    </location>
</feature>
<evidence type="ECO:0000259" key="24">
    <source>
        <dbReference type="PROSITE" id="PS50022"/>
    </source>
</evidence>
<keyword evidence="9 17" id="KW-0221">Differentiation</keyword>
<evidence type="ECO:0000256" key="20">
    <source>
        <dbReference type="PROSITE-ProRule" id="PRU00059"/>
    </source>
</evidence>
<proteinExistence type="inferred from homology"/>
<dbReference type="GO" id="GO:0007411">
    <property type="term" value="P:axon guidance"/>
    <property type="evidence" value="ECO:0007669"/>
    <property type="project" value="InterPro"/>
</dbReference>
<dbReference type="PIRSF" id="PIRSF036960">
    <property type="entry name" value="Neuropilin"/>
    <property type="match status" value="1"/>
</dbReference>
<dbReference type="GO" id="GO:0046872">
    <property type="term" value="F:metal ion binding"/>
    <property type="evidence" value="ECO:0007669"/>
    <property type="project" value="UniProtKB-UniRule"/>
</dbReference>
<dbReference type="Gene3D" id="2.60.120.260">
    <property type="entry name" value="Galactose-binding domain-like"/>
    <property type="match status" value="2"/>
</dbReference>
<evidence type="ECO:0000256" key="6">
    <source>
        <dbReference type="ARBA" id="ARBA00022723"/>
    </source>
</evidence>
<dbReference type="CDD" id="cd00057">
    <property type="entry name" value="FA58C"/>
    <property type="match status" value="2"/>
</dbReference>
<dbReference type="Pfam" id="PF00431">
    <property type="entry name" value="CUB"/>
    <property type="match status" value="2"/>
</dbReference>
<evidence type="ECO:0000256" key="13">
    <source>
        <dbReference type="ARBA" id="ARBA00023136"/>
    </source>
</evidence>
<keyword evidence="7 22" id="KW-0732">Signal</keyword>
<dbReference type="InterPro" id="IPR000859">
    <property type="entry name" value="CUB_dom"/>
</dbReference>
<dbReference type="Gene3D" id="2.60.120.200">
    <property type="match status" value="1"/>
</dbReference>
<feature type="disulfide bond" evidence="19 20">
    <location>
        <begin position="27"/>
        <end position="54"/>
    </location>
</feature>
<feature type="domain" description="CUB" evidence="23">
    <location>
        <begin position="27"/>
        <end position="141"/>
    </location>
</feature>
<keyword evidence="6 18" id="KW-0479">Metal-binding</keyword>
<dbReference type="FunFam" id="2.60.120.290:FF:000010">
    <property type="entry name" value="Neuropilin"/>
    <property type="match status" value="1"/>
</dbReference>
<comment type="similarity">
    <text evidence="2 17">Belongs to the neuropilin family.</text>
</comment>
<evidence type="ECO:0000256" key="17">
    <source>
        <dbReference type="PIRNR" id="PIRNR036960"/>
    </source>
</evidence>
<name>A0A6I8SBW6_XENTR</name>
<dbReference type="GO" id="GO:0005021">
    <property type="term" value="F:vascular endothelial growth factor receptor activity"/>
    <property type="evidence" value="ECO:0007669"/>
    <property type="project" value="InterPro"/>
</dbReference>
<evidence type="ECO:0000256" key="18">
    <source>
        <dbReference type="PIRSR" id="PIRSR036960-1"/>
    </source>
</evidence>
<keyword evidence="4" id="KW-0358">Heparin-binding</keyword>
<evidence type="ECO:0000256" key="1">
    <source>
        <dbReference type="ARBA" id="ARBA00004479"/>
    </source>
</evidence>
<keyword evidence="8" id="KW-0677">Repeat</keyword>
<dbReference type="GeneTree" id="ENSGT00940000155270"/>
<evidence type="ECO:0000256" key="12">
    <source>
        <dbReference type="ARBA" id="ARBA00022989"/>
    </source>
</evidence>
<evidence type="ECO:0000256" key="8">
    <source>
        <dbReference type="ARBA" id="ARBA00022737"/>
    </source>
</evidence>
<dbReference type="Gene3D" id="2.60.120.290">
    <property type="entry name" value="Spermadhesin, CUB domain"/>
    <property type="match status" value="2"/>
</dbReference>
<evidence type="ECO:0000256" key="2">
    <source>
        <dbReference type="ARBA" id="ARBA00006078"/>
    </source>
</evidence>
<dbReference type="PROSITE" id="PS01286">
    <property type="entry name" value="FA58C_2"/>
    <property type="match status" value="2"/>
</dbReference>
<keyword evidence="3 17" id="KW-0217">Developmental protein</keyword>
<dbReference type="GO" id="GO:0017154">
    <property type="term" value="F:semaphorin receptor activity"/>
    <property type="evidence" value="ECO:0007669"/>
    <property type="project" value="InterPro"/>
</dbReference>
<organism evidence="26">
    <name type="scientific">Xenopus tropicalis</name>
    <name type="common">Western clawed frog</name>
    <name type="synonym">Silurana tropicalis</name>
    <dbReference type="NCBI Taxonomy" id="8364"/>
    <lineage>
        <taxon>Eukaryota</taxon>
        <taxon>Metazoa</taxon>
        <taxon>Chordata</taxon>
        <taxon>Craniata</taxon>
        <taxon>Vertebrata</taxon>
        <taxon>Euteleostomi</taxon>
        <taxon>Amphibia</taxon>
        <taxon>Batrachia</taxon>
        <taxon>Anura</taxon>
        <taxon>Pipoidea</taxon>
        <taxon>Pipidae</taxon>
        <taxon>Xenopodinae</taxon>
        <taxon>Xenopus</taxon>
        <taxon>Silurana</taxon>
    </lineage>
</organism>
<sequence>MDVFALVLGVISLCSLGAKVSGQEGTCGGRLNAKDAGYITSPGYPNDYPPHQNCEWIISAPEPNQKIVLNFNPHFDIEKHDCKYDFIEIRDGDSESAELLGKHCGNIAPSTITSSGSQMYIRFTSDYARQGAGFSLRYEIFKTGSEDCSRNFTNSNGTIESPGFPDKYPHNLDCVFTIVAKPKMEIILQFLTFDLEHDPLQAGEGDCKYDWLDIWDGVPSVGPLIGRYCGTKTPSEIRSSTGILSLTFHTDMAVAKDGFSARYYLAPQEVPETFQCNVPLGMESGRISNEQITASSTYSDGRWTAQQSRLNSDDNGWTPNVDTNKEYLQIDLRFLTLLTAVATQGAISRETQTPYYVKSYKLEVSTNGEDWMMFRHGKNHKIFPGNTDPTEVVLNKIPQPVLTRFVRFRPQSWATGIAMRVELYGCQITDSPCSNMLGMMSGLISDSQITASSTREYLWSPGVARLVSSRSGWYAHIPVAQTGKEWLQVDLGTVKTVRGIIIQGARGGDSLPTTENRAFVRKFKVAHSLNGKDWDYILDLKTELAKQFEGNMHYDTPEVRRFEQVAAQFVRVYPDKWSPAGMGMRMEVLGCDRQEVKPTTETVKPTVKTEEVTTQNVSDEETTECGEACIDEFQYPPGFNCNFDHSDDVCSWTHDTNADFTWSFHPHSPWMGHSGSVAGNSKHYLRLPSTGRREGQHARLLSPKMYLPRTVLCMVFRYRASGSSGGTLQVLRKSSLENRLLWQMKEEQESDWREGRIILNSSKGEEEYQVVIDGIVGKGQPGEIAVDDIRIATDIPVEHCMEPLTAFSGQNPVFPQVDFPVLKTDLGHTFGKGKIGKPKLKYYF</sequence>
<gene>
    <name evidence="26" type="primary">nrp2</name>
</gene>
<dbReference type="SUPFAM" id="SSF49899">
    <property type="entry name" value="Concanavalin A-like lectins/glucanases"/>
    <property type="match status" value="1"/>
</dbReference>
<keyword evidence="15 17" id="KW-0675">Receptor</keyword>
<dbReference type="InterPro" id="IPR000998">
    <property type="entry name" value="MAM_dom"/>
</dbReference>
<dbReference type="PRINTS" id="PR00020">
    <property type="entry name" value="MAMDOMAIN"/>
</dbReference>
<dbReference type="InterPro" id="IPR014648">
    <property type="entry name" value="Neuropilin"/>
</dbReference>
<keyword evidence="10 17" id="KW-0106">Calcium</keyword>
<reference evidence="26" key="2">
    <citation type="submission" date="2020-05" db="UniProtKB">
        <authorList>
            <consortium name="Ensembl"/>
        </authorList>
    </citation>
    <scope>IDENTIFICATION</scope>
</reference>
<dbReference type="Xenbase" id="XB-GENE-485735">
    <property type="gene designation" value="nrp2"/>
</dbReference>
<evidence type="ECO:0000256" key="15">
    <source>
        <dbReference type="ARBA" id="ARBA00023170"/>
    </source>
</evidence>
<feature type="domain" description="MAM" evidence="25">
    <location>
        <begin position="639"/>
        <end position="802"/>
    </location>
</feature>
<protein>
    <recommendedName>
        <fullName evidence="17">Neuropilin</fullName>
    </recommendedName>
</protein>
<feature type="binding site" evidence="18">
    <location>
        <position position="210"/>
    </location>
    <ligand>
        <name>Ca(2+)</name>
        <dbReference type="ChEBI" id="CHEBI:29108"/>
    </ligand>
</feature>
<feature type="binding site" evidence="18">
    <location>
        <position position="196"/>
    </location>
    <ligand>
        <name>Ca(2+)</name>
        <dbReference type="ChEBI" id="CHEBI:29108"/>
    </ligand>
</feature>
<dbReference type="GO" id="GO:0008201">
    <property type="term" value="F:heparin binding"/>
    <property type="evidence" value="ECO:0007669"/>
    <property type="project" value="UniProtKB-KW"/>
</dbReference>
<dbReference type="SMART" id="SM00042">
    <property type="entry name" value="CUB"/>
    <property type="match status" value="2"/>
</dbReference>
<feature type="disulfide bond" evidence="19">
    <location>
        <begin position="276"/>
        <end position="426"/>
    </location>
</feature>
<dbReference type="Bgee" id="ENSXETG00000010095">
    <property type="expression patterns" value="Expressed in neurula embryo and 8 other cell types or tissues"/>
</dbReference>
<dbReference type="PANTHER" id="PTHR46806:SF2">
    <property type="entry name" value="NEUROPILIN-2"/>
    <property type="match status" value="1"/>
</dbReference>
<dbReference type="InterPro" id="IPR013320">
    <property type="entry name" value="ConA-like_dom_sf"/>
</dbReference>
<dbReference type="GO" id="GO:0001525">
    <property type="term" value="P:angiogenesis"/>
    <property type="evidence" value="ECO:0007669"/>
    <property type="project" value="InterPro"/>
</dbReference>
<dbReference type="GO" id="GO:0016020">
    <property type="term" value="C:membrane"/>
    <property type="evidence" value="ECO:0007669"/>
    <property type="project" value="UniProtKB-SubCell"/>
</dbReference>
<dbReference type="Pfam" id="PF00754">
    <property type="entry name" value="F5_F8_type_C"/>
    <property type="match status" value="2"/>
</dbReference>
<dbReference type="FunFam" id="2.60.120.260:FF:000002">
    <property type="entry name" value="Coagulation factor VIII"/>
    <property type="match status" value="1"/>
</dbReference>
<keyword evidence="11 17" id="KW-0524">Neurogenesis</keyword>
<dbReference type="SMART" id="SM00137">
    <property type="entry name" value="MAM"/>
    <property type="match status" value="1"/>
</dbReference>
<feature type="domain" description="F5/8 type C" evidence="24">
    <location>
        <begin position="433"/>
        <end position="591"/>
    </location>
</feature>
<evidence type="ECO:0000256" key="7">
    <source>
        <dbReference type="ARBA" id="ARBA00022729"/>
    </source>
</evidence>
<dbReference type="InterPro" id="IPR008979">
    <property type="entry name" value="Galactose-bd-like_sf"/>
</dbReference>
<dbReference type="InterPro" id="IPR035914">
    <property type="entry name" value="Sperma_CUB_dom_sf"/>
</dbReference>
<dbReference type="FunFam" id="2.60.120.290:FF:000003">
    <property type="entry name" value="Neuropilin"/>
    <property type="match status" value="1"/>
</dbReference>
<evidence type="ECO:0000256" key="4">
    <source>
        <dbReference type="ARBA" id="ARBA00022674"/>
    </source>
</evidence>
<evidence type="ECO:0000256" key="5">
    <source>
        <dbReference type="ARBA" id="ARBA00022692"/>
    </source>
</evidence>
<dbReference type="AlphaFoldDB" id="A0A6I8SBW6"/>
<evidence type="ECO:0000256" key="3">
    <source>
        <dbReference type="ARBA" id="ARBA00022473"/>
    </source>
</evidence>
<evidence type="ECO:0000256" key="10">
    <source>
        <dbReference type="ARBA" id="ARBA00022837"/>
    </source>
</evidence>
<comment type="subcellular location">
    <subcellularLocation>
        <location evidence="1">Membrane</location>
        <topology evidence="1">Single-pass type I membrane protein</topology>
    </subcellularLocation>
</comment>
<feature type="domain" description="CUB" evidence="23">
    <location>
        <begin position="148"/>
        <end position="266"/>
    </location>
</feature>
<evidence type="ECO:0000256" key="14">
    <source>
        <dbReference type="ARBA" id="ARBA00023157"/>
    </source>
</evidence>
<keyword evidence="14 19" id="KW-1015">Disulfide bond</keyword>
<dbReference type="SUPFAM" id="SSF49785">
    <property type="entry name" value="Galactose-binding domain-like"/>
    <property type="match status" value="2"/>
</dbReference>
<feature type="disulfide bond" evidence="19">
    <location>
        <begin position="207"/>
        <end position="229"/>
    </location>
</feature>